<feature type="region of interest" description="Disordered" evidence="3">
    <location>
        <begin position="62"/>
        <end position="124"/>
    </location>
</feature>
<keyword evidence="4" id="KW-0812">Transmembrane</keyword>
<keyword evidence="5" id="KW-0121">Carboxypeptidase</keyword>
<evidence type="ECO:0000256" key="1">
    <source>
        <dbReference type="ARBA" id="ARBA00006096"/>
    </source>
</evidence>
<keyword evidence="4" id="KW-1133">Transmembrane helix</keyword>
<keyword evidence="6" id="KW-1185">Reference proteome</keyword>
<evidence type="ECO:0000313" key="5">
    <source>
        <dbReference type="EMBL" id="MCT2590002.1"/>
    </source>
</evidence>
<dbReference type="NCBIfam" id="TIGR00666">
    <property type="entry name" value="PBP4"/>
    <property type="match status" value="1"/>
</dbReference>
<dbReference type="GO" id="GO:0009002">
    <property type="term" value="F:serine-type D-Ala-D-Ala carboxypeptidase activity"/>
    <property type="evidence" value="ECO:0007669"/>
    <property type="project" value="UniProtKB-EC"/>
</dbReference>
<dbReference type="SUPFAM" id="SSF56601">
    <property type="entry name" value="beta-lactamase/transpeptidase-like"/>
    <property type="match status" value="1"/>
</dbReference>
<dbReference type="PRINTS" id="PR00922">
    <property type="entry name" value="DADACBPTASE3"/>
</dbReference>
<feature type="compositionally biased region" description="Basic and acidic residues" evidence="3">
    <location>
        <begin position="68"/>
        <end position="88"/>
    </location>
</feature>
<evidence type="ECO:0000256" key="3">
    <source>
        <dbReference type="SAM" id="MobiDB-lite"/>
    </source>
</evidence>
<dbReference type="Pfam" id="PF02113">
    <property type="entry name" value="Peptidase_S13"/>
    <property type="match status" value="2"/>
</dbReference>
<keyword evidence="5" id="KW-0645">Protease</keyword>
<accession>A0ABT2JQ42</accession>
<evidence type="ECO:0000256" key="2">
    <source>
        <dbReference type="ARBA" id="ARBA00022801"/>
    </source>
</evidence>
<dbReference type="PANTHER" id="PTHR30023">
    <property type="entry name" value="D-ALANYL-D-ALANINE CARBOXYPEPTIDASE"/>
    <property type="match status" value="1"/>
</dbReference>
<reference evidence="5 6" key="1">
    <citation type="submission" date="2021-10" db="EMBL/GenBank/DDBJ databases">
        <title>Streptomyces gossypii sp. nov., isolated from soil collected from cotton field.</title>
        <authorList>
            <person name="Ge X."/>
            <person name="Chen X."/>
            <person name="Liu W."/>
        </authorList>
    </citation>
    <scope>NUCLEOTIDE SEQUENCE [LARGE SCALE GENOMIC DNA]</scope>
    <source>
        <strain evidence="5 6">N2-109</strain>
    </source>
</reference>
<comment type="caution">
    <text evidence="5">The sequence shown here is derived from an EMBL/GenBank/DDBJ whole genome shotgun (WGS) entry which is preliminary data.</text>
</comment>
<dbReference type="EMBL" id="JAJAGO010000003">
    <property type="protein sequence ID" value="MCT2590002.1"/>
    <property type="molecule type" value="Genomic_DNA"/>
</dbReference>
<evidence type="ECO:0000313" key="6">
    <source>
        <dbReference type="Proteomes" id="UP001156389"/>
    </source>
</evidence>
<dbReference type="Proteomes" id="UP001156389">
    <property type="component" value="Unassembled WGS sequence"/>
</dbReference>
<proteinExistence type="inferred from homology"/>
<organism evidence="5 6">
    <name type="scientific">Streptomyces gossypii</name>
    <dbReference type="NCBI Taxonomy" id="2883101"/>
    <lineage>
        <taxon>Bacteria</taxon>
        <taxon>Bacillati</taxon>
        <taxon>Actinomycetota</taxon>
        <taxon>Actinomycetes</taxon>
        <taxon>Kitasatosporales</taxon>
        <taxon>Streptomycetaceae</taxon>
        <taxon>Streptomyces</taxon>
    </lineage>
</organism>
<evidence type="ECO:0000256" key="4">
    <source>
        <dbReference type="SAM" id="Phobius"/>
    </source>
</evidence>
<gene>
    <name evidence="5" type="primary">dacB</name>
    <name evidence="5" type="ORF">LHJ74_08770</name>
</gene>
<protein>
    <submittedName>
        <fullName evidence="5">D-alanyl-D-alanine carboxypeptidase/D-alanyl-D-alanine-endopeptidase</fullName>
        <ecNumber evidence="5">3.4.16.4</ecNumber>
    </submittedName>
</protein>
<dbReference type="EC" id="3.4.16.4" evidence="5"/>
<dbReference type="InterPro" id="IPR012338">
    <property type="entry name" value="Beta-lactam/transpept-like"/>
</dbReference>
<feature type="transmembrane region" description="Helical" evidence="4">
    <location>
        <begin position="40"/>
        <end position="62"/>
    </location>
</feature>
<comment type="similarity">
    <text evidence="1">Belongs to the peptidase S13 family.</text>
</comment>
<dbReference type="PANTHER" id="PTHR30023:SF0">
    <property type="entry name" value="PENICILLIN-SENSITIVE CARBOXYPEPTIDASE A"/>
    <property type="match status" value="1"/>
</dbReference>
<sequence>MRDRAVRATAATVETARAAVRRTRRRWRAATPQQRQTWRLTAGSAAVGLVVAIAAVTAAGPWDSGQRTAERARAADREDGSGADHTSDKGPGMVAPAPSAHPVLPALGGEPKAGPGRERGAGVPPPPTLEGLADALEPLMEDAALGPVRTASVVDAASGRQLLDVDSGRPVTPASTIKLATAVAALSARGPEYRIETRVVRAGEGKVILVGGGDPTLSAEQLDKLARDTARALKDGGGEGGAVEVSVGYDTSLYSGPARHSIGVNENLALVTPLMVNEGRLDESRHGPAPRAVDPAPAAARAFTQRLTKAGVKVTRTATRPATAPKGAEELAAHRSAPLAALAEQALTHSDNDIAEALARQTALADGAPASFEGADEAVRKRLAKLGLPVKGARFADGSGLSRDDRVPASLLTSILAQAVGGEHPELRPVLSGLPVAGFTGTLKSRYPDAERGAGLVRAKTGTLTGVNTLAGTVVDADGRQLVFAFMTTGTTDRQGAGAALDKLASSLANCGCR</sequence>
<dbReference type="InterPro" id="IPR000667">
    <property type="entry name" value="Peptidase_S13"/>
</dbReference>
<keyword evidence="2 5" id="KW-0378">Hydrolase</keyword>
<name>A0ABT2JQ42_9ACTN</name>
<dbReference type="Gene3D" id="3.40.710.10">
    <property type="entry name" value="DD-peptidase/beta-lactamase superfamily"/>
    <property type="match status" value="2"/>
</dbReference>
<keyword evidence="4" id="KW-0472">Membrane</keyword>